<proteinExistence type="predicted"/>
<sequence>MSERPAEITRRADHGRPIAVGEPGNPILVTEDSEWEVVGEDLASTAENTPYEGMTLNTRVHATLLRRRVSFDSTTQSS</sequence>
<keyword evidence="3" id="KW-1185">Reference proteome</keyword>
<evidence type="ECO:0000256" key="1">
    <source>
        <dbReference type="SAM" id="MobiDB-lite"/>
    </source>
</evidence>
<dbReference type="EMBL" id="VDHJ01000006">
    <property type="protein sequence ID" value="TNL97783.1"/>
    <property type="molecule type" value="Genomic_DNA"/>
</dbReference>
<comment type="caution">
    <text evidence="2">The sequence shown here is derived from an EMBL/GenBank/DDBJ whole genome shotgun (WGS) entry which is preliminary data.</text>
</comment>
<evidence type="ECO:0000313" key="2">
    <source>
        <dbReference type="EMBL" id="TNL97783.1"/>
    </source>
</evidence>
<gene>
    <name evidence="2" type="ORF">FHE74_05460</name>
</gene>
<feature type="compositionally biased region" description="Basic and acidic residues" evidence="1">
    <location>
        <begin position="1"/>
        <end position="16"/>
    </location>
</feature>
<reference evidence="2 3" key="1">
    <citation type="submission" date="2019-06" db="EMBL/GenBank/DDBJ databases">
        <authorList>
            <person name="Li J."/>
        </authorList>
    </citation>
    <scope>NUCLEOTIDE SEQUENCE [LARGE SCALE GENOMIC DNA]</scope>
    <source>
        <strain evidence="2 3">LMG 28165</strain>
    </source>
</reference>
<dbReference type="AlphaFoldDB" id="A0A5C4U5X5"/>
<dbReference type="GO" id="GO:0016810">
    <property type="term" value="F:hydrolase activity, acting on carbon-nitrogen (but not peptide) bonds"/>
    <property type="evidence" value="ECO:0007669"/>
    <property type="project" value="InterPro"/>
</dbReference>
<dbReference type="OrthoDB" id="9803027at2"/>
<accession>A0A5C4U5X5</accession>
<protein>
    <submittedName>
        <fullName evidence="2">Uncharacterized protein</fullName>
    </submittedName>
</protein>
<organism evidence="2 3">
    <name type="scientific">Corynebacterium tapiri</name>
    <dbReference type="NCBI Taxonomy" id="1448266"/>
    <lineage>
        <taxon>Bacteria</taxon>
        <taxon>Bacillati</taxon>
        <taxon>Actinomycetota</taxon>
        <taxon>Actinomycetes</taxon>
        <taxon>Mycobacteriales</taxon>
        <taxon>Corynebacteriaceae</taxon>
        <taxon>Corynebacterium</taxon>
    </lineage>
</organism>
<dbReference type="InterPro" id="IPR011059">
    <property type="entry name" value="Metal-dep_hydrolase_composite"/>
</dbReference>
<evidence type="ECO:0000313" key="3">
    <source>
        <dbReference type="Proteomes" id="UP000312032"/>
    </source>
</evidence>
<dbReference type="SUPFAM" id="SSF51338">
    <property type="entry name" value="Composite domain of metallo-dependent hydrolases"/>
    <property type="match status" value="1"/>
</dbReference>
<dbReference type="Proteomes" id="UP000312032">
    <property type="component" value="Unassembled WGS sequence"/>
</dbReference>
<dbReference type="Gene3D" id="3.20.20.140">
    <property type="entry name" value="Metal-dependent hydrolases"/>
    <property type="match status" value="1"/>
</dbReference>
<feature type="region of interest" description="Disordered" evidence="1">
    <location>
        <begin position="1"/>
        <end position="26"/>
    </location>
</feature>
<name>A0A5C4U5X5_9CORY</name>